<reference evidence="2 3" key="1">
    <citation type="journal article" date="2010" name="Microbiology">
        <title>The endolysins of bacteriophages CMP1 and CN77 are specific for the lysis of Clavibacter michiganensis strains.</title>
        <authorList>
            <person name="Wittmann J."/>
            <person name="Eichenlaub R."/>
            <person name="Dreiseikelmann B."/>
        </authorList>
    </citation>
    <scope>NUCLEOTIDE SEQUENCE [LARGE SCALE GENOMIC DNA]</scope>
</reference>
<gene>
    <name evidence="2" type="ORF">CMP1-57</name>
</gene>
<accession>D0U241</accession>
<protein>
    <submittedName>
        <fullName evidence="2">Uncharacterized protein</fullName>
    </submittedName>
</protein>
<evidence type="ECO:0000313" key="2">
    <source>
        <dbReference type="EMBL" id="ACY35951.1"/>
    </source>
</evidence>
<dbReference type="EMBL" id="GQ241246">
    <property type="protein sequence ID" value="ACY35951.1"/>
    <property type="molecule type" value="Genomic_DNA"/>
</dbReference>
<dbReference type="RefSeq" id="YP_003359148.1">
    <property type="nucleotide sequence ID" value="NC_013698.1"/>
</dbReference>
<name>D0U241_9CAUD</name>
<sequence length="139" mass="15449">MPAYDHQNAVGSGPAHEPQDGGIEELTARLRELEQDPAYAGFGFSAEVTDRTDTTGEWWVLFTYDRPAGKSFAPYYFAGIYNDEAGLNDLLARFDAAIALGYGESDPVLDFLEDEEQKHAARVIAGHGNWIRAYEPFEK</sequence>
<proteinExistence type="predicted"/>
<keyword evidence="3" id="KW-1185">Reference proteome</keyword>
<dbReference type="Proteomes" id="UP000002628">
    <property type="component" value="Segment"/>
</dbReference>
<evidence type="ECO:0000256" key="1">
    <source>
        <dbReference type="SAM" id="MobiDB-lite"/>
    </source>
</evidence>
<feature type="region of interest" description="Disordered" evidence="1">
    <location>
        <begin position="1"/>
        <end position="21"/>
    </location>
</feature>
<organism evidence="2 3">
    <name type="scientific">Clavibacter phage CMP1</name>
    <dbReference type="NCBI Taxonomy" id="686439"/>
    <lineage>
        <taxon>Viruses</taxon>
        <taxon>Duplodnaviria</taxon>
        <taxon>Heunggongvirae</taxon>
        <taxon>Uroviricota</taxon>
        <taxon>Caudoviricetes</taxon>
        <taxon>Cimpunavirus</taxon>
        <taxon>Cimpunavirus CMP1</taxon>
    </lineage>
</organism>
<evidence type="ECO:0000313" key="3">
    <source>
        <dbReference type="Proteomes" id="UP000002628"/>
    </source>
</evidence>
<dbReference type="GeneID" id="8684241"/>
<dbReference type="KEGG" id="vg:8684241"/>